<accession>A0A4P5P702</accession>
<evidence type="ECO:0000313" key="2">
    <source>
        <dbReference type="Proteomes" id="UP000290567"/>
    </source>
</evidence>
<dbReference type="RefSeq" id="WP_146621676.1">
    <property type="nucleotide sequence ID" value="NZ_BJCC01000009.1"/>
</dbReference>
<organism evidence="1 2">
    <name type="scientific">Enterococcus florum</name>
    <dbReference type="NCBI Taxonomy" id="2480627"/>
    <lineage>
        <taxon>Bacteria</taxon>
        <taxon>Bacillati</taxon>
        <taxon>Bacillota</taxon>
        <taxon>Bacilli</taxon>
        <taxon>Lactobacillales</taxon>
        <taxon>Enterococcaceae</taxon>
        <taxon>Enterococcus</taxon>
    </lineage>
</organism>
<gene>
    <name evidence="1" type="ORF">NRIC_10970</name>
</gene>
<evidence type="ECO:0000313" key="1">
    <source>
        <dbReference type="EMBL" id="GCF93206.1"/>
    </source>
</evidence>
<reference evidence="2" key="1">
    <citation type="submission" date="2019-02" db="EMBL/GenBank/DDBJ databases">
        <title>Draft genome sequence of Enterococcus sp. Gos25-1.</title>
        <authorList>
            <person name="Tanaka N."/>
            <person name="Shiwa Y."/>
            <person name="Fujita N."/>
        </authorList>
    </citation>
    <scope>NUCLEOTIDE SEQUENCE [LARGE SCALE GENOMIC DNA]</scope>
    <source>
        <strain evidence="2">Gos25-1</strain>
    </source>
</reference>
<dbReference type="OrthoDB" id="411385at2"/>
<sequence length="151" mass="17257">MRHTTKEKAEKKEHLVYLNWEAKELEKLLNKEKSMVVRGGAGKRLPLGGRASIGEAVYLLETGGEQLVTHRGKITQVIESEKLTPDESLAFLQRYTAELNLSQKQFERWNGKKRLAVYEIGQIEAIEPFQYARGNNMADWVIVDSIEEIKA</sequence>
<keyword evidence="2" id="KW-1185">Reference proteome</keyword>
<protein>
    <recommendedName>
        <fullName evidence="3">ASCH domain-containing protein</fullName>
    </recommendedName>
</protein>
<dbReference type="Proteomes" id="UP000290567">
    <property type="component" value="Unassembled WGS sequence"/>
</dbReference>
<evidence type="ECO:0008006" key="3">
    <source>
        <dbReference type="Google" id="ProtNLM"/>
    </source>
</evidence>
<dbReference type="AlphaFoldDB" id="A0A4P5P702"/>
<proteinExistence type="predicted"/>
<dbReference type="EMBL" id="BJCC01000009">
    <property type="protein sequence ID" value="GCF93206.1"/>
    <property type="molecule type" value="Genomic_DNA"/>
</dbReference>
<comment type="caution">
    <text evidence="1">The sequence shown here is derived from an EMBL/GenBank/DDBJ whole genome shotgun (WGS) entry which is preliminary data.</text>
</comment>
<name>A0A4P5P702_9ENTE</name>